<name>A0ACD0WRE5_CLALS</name>
<proteinExistence type="predicted"/>
<keyword evidence="2" id="KW-1185">Reference proteome</keyword>
<dbReference type="Proteomes" id="UP000326582">
    <property type="component" value="Chromosome 6"/>
</dbReference>
<organism evidence="1 2">
    <name type="scientific">Clavispora lusitaniae</name>
    <name type="common">Candida lusitaniae</name>
    <dbReference type="NCBI Taxonomy" id="36911"/>
    <lineage>
        <taxon>Eukaryota</taxon>
        <taxon>Fungi</taxon>
        <taxon>Dikarya</taxon>
        <taxon>Ascomycota</taxon>
        <taxon>Saccharomycotina</taxon>
        <taxon>Pichiomycetes</taxon>
        <taxon>Metschnikowiaceae</taxon>
        <taxon>Clavispora</taxon>
    </lineage>
</organism>
<evidence type="ECO:0000313" key="1">
    <source>
        <dbReference type="EMBL" id="QFZ29916.1"/>
    </source>
</evidence>
<protein>
    <submittedName>
        <fullName evidence="1">Exocyst complex component</fullName>
    </submittedName>
</protein>
<sequence>MLSYEDDPQTLARFYKPPRSALLDPDVCGPRADPAALAQLPRSDQLERLAHYLENTSASDYRFTDEDFRDPLTGADLVRTLVAKGAVSSAQDPQMNQFLVSSQSFRPSAFLSTAHHDTPIDQLMASLDMLDKSIRGQTSQLKSVLDENFEHFVSCKKTIDEILVAFRNSKSQAQQDREKSKVFNPRSRSSLSDGSGLLSELEKSINNLNLSSTLMIRPIMDHRSKEAKVSKLIEFVQSHRFLFDLPQSLIQRLASHDHEAFIDDYNKYIKEKEQIEESQRQALASADPKDARSIHQDIELQKTTLARVFREIESIAEEYRKSAFEELLSLDHEVSSRNTSDSDVKFINLVEKLHRMEKKSSSDPIYEFLNAQLRKLETTFVQQSEKFEARFILMQKKLTDYVTSLAEYREDGSYVRYIGMKFDTVEEYFKASSSLESSRLSPENQRIIIESFESSENLDLSIINETWLVISNYIKYVEKFFETAVLKFVKNYTHYANPTNGYNVDPDFKIRRAFFSFIDSFVFRLTKIFDVNVPVDQMKVTPSNYESFLPCHANSLSTIFYLSDVSMRISAILTNVGTFTAQIGNATNSLDTNKHIKMFRDASSLIDQKIMEAICATWVNDCSQFYELENWEKYDWSSDKKAQNNNVHTKMMQIIQYYQMFVLHELANLVFRRAFTKEDEVRVVSSYPSKRVLVSLEIQFMRSLNVLMESIMKRFTLEKSTTREVLEGDIKQSIYKILTMNNFTVLGDSIAPFLIRLFDQSFDKSLSTQNLKLYADLDKVKITILDDINENEKAWIESRLDEHFDKVEIIQSKDVKIDSFVYDSLIHFVKLVHIVKPITDHAAFVTIVQQLQTQFLLKFLSCLRVVSEKEKVVVRILGNLKLDLDFFVEVFEAGETLKLDDYCLNLVQIIVRQIEKVEGIFKDLGYTQEELNEKLTKALDDSSNEFSCFR</sequence>
<dbReference type="EMBL" id="CP038489">
    <property type="protein sequence ID" value="QFZ29916.1"/>
    <property type="molecule type" value="Genomic_DNA"/>
</dbReference>
<accession>A0ACD0WRE5</accession>
<gene>
    <name evidence="1" type="ORF">EJF14_60430</name>
</gene>
<reference evidence="2" key="1">
    <citation type="journal article" date="2019" name="MBio">
        <title>Comparative genomics for the elucidation of multidrug resistance (MDR) in Candida lusitaniae.</title>
        <authorList>
            <person name="Kannan A."/>
            <person name="Asner S.A."/>
            <person name="Trachsel E."/>
            <person name="Kelly S."/>
            <person name="Parker J."/>
            <person name="Sanglard D."/>
        </authorList>
    </citation>
    <scope>NUCLEOTIDE SEQUENCE [LARGE SCALE GENOMIC DNA]</scope>
    <source>
        <strain evidence="2">P1</strain>
    </source>
</reference>
<evidence type="ECO:0000313" key="2">
    <source>
        <dbReference type="Proteomes" id="UP000326582"/>
    </source>
</evidence>